<proteinExistence type="predicted"/>
<gene>
    <name evidence="2" type="ORF">NKR23_g8757</name>
</gene>
<evidence type="ECO:0000313" key="2">
    <source>
        <dbReference type="EMBL" id="KAJ9138120.1"/>
    </source>
</evidence>
<dbReference type="AlphaFoldDB" id="A0AA38RI00"/>
<reference evidence="2" key="1">
    <citation type="submission" date="2022-07" db="EMBL/GenBank/DDBJ databases">
        <title>Fungi with potential for degradation of polypropylene.</title>
        <authorList>
            <person name="Gostincar C."/>
        </authorList>
    </citation>
    <scope>NUCLEOTIDE SEQUENCE</scope>
    <source>
        <strain evidence="2">EXF-13308</strain>
    </source>
</reference>
<dbReference type="Gene3D" id="3.40.630.30">
    <property type="match status" value="1"/>
</dbReference>
<keyword evidence="3" id="KW-1185">Reference proteome</keyword>
<accession>A0AA38RI00</accession>
<dbReference type="GO" id="GO:0016747">
    <property type="term" value="F:acyltransferase activity, transferring groups other than amino-acyl groups"/>
    <property type="evidence" value="ECO:0007669"/>
    <property type="project" value="InterPro"/>
</dbReference>
<sequence length="200" mass="22929">MDLKVQDVKYADGPPMENMYIRSFFDDPFHRTLFPDMPFDKQVAGVVKRWPSNYGAPWTPLTRKSWPVRSATRAEDGIPIEPPPTPEGLNDLFAIEFTYKVRKVRRDALGDRPHLEMKMLGTVPQYRRKGAASLQLQWAVDTADKEELVCWVDASPEAMPLYHKFGFEIRGEVVSQLQPSAGGGTYTYYCMLREPRAKSR</sequence>
<dbReference type="SUPFAM" id="SSF55729">
    <property type="entry name" value="Acyl-CoA N-acyltransferases (Nat)"/>
    <property type="match status" value="1"/>
</dbReference>
<dbReference type="Pfam" id="PF00583">
    <property type="entry name" value="Acetyltransf_1"/>
    <property type="match status" value="1"/>
</dbReference>
<evidence type="ECO:0000313" key="3">
    <source>
        <dbReference type="Proteomes" id="UP001174694"/>
    </source>
</evidence>
<dbReference type="InterPro" id="IPR000182">
    <property type="entry name" value="GNAT_dom"/>
</dbReference>
<dbReference type="EMBL" id="JANBVO010000031">
    <property type="protein sequence ID" value="KAJ9138120.1"/>
    <property type="molecule type" value="Genomic_DNA"/>
</dbReference>
<organism evidence="2 3">
    <name type="scientific">Pleurostoma richardsiae</name>
    <dbReference type="NCBI Taxonomy" id="41990"/>
    <lineage>
        <taxon>Eukaryota</taxon>
        <taxon>Fungi</taxon>
        <taxon>Dikarya</taxon>
        <taxon>Ascomycota</taxon>
        <taxon>Pezizomycotina</taxon>
        <taxon>Sordariomycetes</taxon>
        <taxon>Sordariomycetidae</taxon>
        <taxon>Calosphaeriales</taxon>
        <taxon>Pleurostomataceae</taxon>
        <taxon>Pleurostoma</taxon>
    </lineage>
</organism>
<evidence type="ECO:0000259" key="1">
    <source>
        <dbReference type="PROSITE" id="PS51186"/>
    </source>
</evidence>
<dbReference type="InterPro" id="IPR052523">
    <property type="entry name" value="Trichothecene_AcTrans"/>
</dbReference>
<dbReference type="PANTHER" id="PTHR42791:SF1">
    <property type="entry name" value="N-ACETYLTRANSFERASE DOMAIN-CONTAINING PROTEIN"/>
    <property type="match status" value="1"/>
</dbReference>
<dbReference type="Proteomes" id="UP001174694">
    <property type="component" value="Unassembled WGS sequence"/>
</dbReference>
<protein>
    <recommendedName>
        <fullName evidence="1">N-acetyltransferase domain-containing protein</fullName>
    </recommendedName>
</protein>
<feature type="domain" description="N-acetyltransferase" evidence="1">
    <location>
        <begin position="56"/>
        <end position="193"/>
    </location>
</feature>
<name>A0AA38RI00_9PEZI</name>
<comment type="caution">
    <text evidence="2">The sequence shown here is derived from an EMBL/GenBank/DDBJ whole genome shotgun (WGS) entry which is preliminary data.</text>
</comment>
<dbReference type="PANTHER" id="PTHR42791">
    <property type="entry name" value="GNAT FAMILY ACETYLTRANSFERASE"/>
    <property type="match status" value="1"/>
</dbReference>
<dbReference type="PROSITE" id="PS51186">
    <property type="entry name" value="GNAT"/>
    <property type="match status" value="1"/>
</dbReference>
<dbReference type="InterPro" id="IPR016181">
    <property type="entry name" value="Acyl_CoA_acyltransferase"/>
</dbReference>